<evidence type="ECO:0000313" key="2">
    <source>
        <dbReference type="Proteomes" id="UP000182902"/>
    </source>
</evidence>
<evidence type="ECO:0008006" key="3">
    <source>
        <dbReference type="Google" id="ProtNLM"/>
    </source>
</evidence>
<protein>
    <recommendedName>
        <fullName evidence="3">Amidase</fullName>
    </recommendedName>
</protein>
<dbReference type="SUPFAM" id="SSF75304">
    <property type="entry name" value="Amidase signature (AS) enzymes"/>
    <property type="match status" value="1"/>
</dbReference>
<sequence>MRGSKYASVRELGEQMARPGGLTSVDLSIFCKNVFGHWTLNCALPSGKNEDGLPTGAYFFGSRWAERTLLAIAYGYEQAAQADVKPEF</sequence>
<dbReference type="Gene3D" id="3.90.1300.10">
    <property type="entry name" value="Amidase signature (AS) domain"/>
    <property type="match status" value="1"/>
</dbReference>
<gene>
    <name evidence="1" type="ORF">SAMN05216247_12515</name>
</gene>
<evidence type="ECO:0000313" key="1">
    <source>
        <dbReference type="EMBL" id="SDZ69222.1"/>
    </source>
</evidence>
<organism evidence="1 2">
    <name type="scientific">Pseudomonas salomonii</name>
    <dbReference type="NCBI Taxonomy" id="191391"/>
    <lineage>
        <taxon>Bacteria</taxon>
        <taxon>Pseudomonadati</taxon>
        <taxon>Pseudomonadota</taxon>
        <taxon>Gammaproteobacteria</taxon>
        <taxon>Pseudomonadales</taxon>
        <taxon>Pseudomonadaceae</taxon>
        <taxon>Pseudomonas</taxon>
    </lineage>
</organism>
<proteinExistence type="predicted"/>
<dbReference type="InterPro" id="IPR036928">
    <property type="entry name" value="AS_sf"/>
</dbReference>
<dbReference type="AlphaFoldDB" id="A0A1H3V3H2"/>
<dbReference type="EMBL" id="FNOX01000025">
    <property type="protein sequence ID" value="SDZ69222.1"/>
    <property type="molecule type" value="Genomic_DNA"/>
</dbReference>
<name>A0A1H3V3H2_9PSED</name>
<reference evidence="1 2" key="1">
    <citation type="submission" date="2016-10" db="EMBL/GenBank/DDBJ databases">
        <authorList>
            <person name="de Groot N.N."/>
        </authorList>
    </citation>
    <scope>NUCLEOTIDE SEQUENCE [LARGE SCALE GENOMIC DNA]</scope>
    <source>
        <strain evidence="1 2">ICMP 14252</strain>
    </source>
</reference>
<accession>A0A1H3V3H2</accession>
<dbReference type="Proteomes" id="UP000182902">
    <property type="component" value="Unassembled WGS sequence"/>
</dbReference>